<dbReference type="EMBL" id="CAJNOQ010060643">
    <property type="protein sequence ID" value="CAF1670463.1"/>
    <property type="molecule type" value="Genomic_DNA"/>
</dbReference>
<accession>A0A816G6V9</accession>
<dbReference type="InterPro" id="IPR036236">
    <property type="entry name" value="Znf_C2H2_sf"/>
</dbReference>
<dbReference type="Pfam" id="PF05253">
    <property type="entry name" value="zf-U11-48K"/>
    <property type="match status" value="2"/>
</dbReference>
<evidence type="ECO:0000313" key="7">
    <source>
        <dbReference type="Proteomes" id="UP000663829"/>
    </source>
</evidence>
<dbReference type="InterPro" id="IPR022776">
    <property type="entry name" value="TRM13/UPF0224_CHHC_Znf_dom"/>
</dbReference>
<comment type="caution">
    <text evidence="5">The sequence shown here is derived from an EMBL/GenBank/DDBJ whole genome shotgun (WGS) entry which is preliminary data.</text>
</comment>
<sequence>MSLFIFNDPDNFWMCPFDPNHKVLAKRFQYHLVRCAKANPTIRRVKCVFNASHLMRPDELIKHMSTCPDSAVLSGLAKLGMYTTF</sequence>
<dbReference type="OrthoDB" id="10069248at2759"/>
<dbReference type="Proteomes" id="UP000663829">
    <property type="component" value="Unassembled WGS sequence"/>
</dbReference>
<evidence type="ECO:0000313" key="5">
    <source>
        <dbReference type="EMBL" id="CAF1670463.1"/>
    </source>
</evidence>
<dbReference type="PANTHER" id="PTHR21402:SF5">
    <property type="entry name" value="GAMETOCYTE SPECIFIC FACTOR 1"/>
    <property type="match status" value="1"/>
</dbReference>
<dbReference type="PROSITE" id="PS51800">
    <property type="entry name" value="ZF_CHHC_U11_48K"/>
    <property type="match status" value="2"/>
</dbReference>
<dbReference type="InterPro" id="IPR051591">
    <property type="entry name" value="UPF0224_FAM112_RNA_Proc"/>
</dbReference>
<keyword evidence="1" id="KW-0479">Metal-binding</keyword>
<evidence type="ECO:0000259" key="4">
    <source>
        <dbReference type="PROSITE" id="PS51800"/>
    </source>
</evidence>
<protein>
    <recommendedName>
        <fullName evidence="4">CHHC U11-48K-type domain-containing protein</fullName>
    </recommendedName>
</protein>
<dbReference type="AlphaFoldDB" id="A0A816G6V9"/>
<organism evidence="5 7">
    <name type="scientific">Didymodactylos carnosus</name>
    <dbReference type="NCBI Taxonomy" id="1234261"/>
    <lineage>
        <taxon>Eukaryota</taxon>
        <taxon>Metazoa</taxon>
        <taxon>Spiralia</taxon>
        <taxon>Gnathifera</taxon>
        <taxon>Rotifera</taxon>
        <taxon>Eurotatoria</taxon>
        <taxon>Bdelloidea</taxon>
        <taxon>Philodinida</taxon>
        <taxon>Philodinidae</taxon>
        <taxon>Didymodactylos</taxon>
    </lineage>
</organism>
<reference evidence="5" key="1">
    <citation type="submission" date="2021-02" db="EMBL/GenBank/DDBJ databases">
        <authorList>
            <person name="Nowell W R."/>
        </authorList>
    </citation>
    <scope>NUCLEOTIDE SEQUENCE</scope>
</reference>
<evidence type="ECO:0000256" key="1">
    <source>
        <dbReference type="ARBA" id="ARBA00022723"/>
    </source>
</evidence>
<name>A0A816G6V9_9BILA</name>
<gene>
    <name evidence="5" type="ORF">GPM918_LOCUS46298</name>
    <name evidence="6" type="ORF">SRO942_LOCUS50179</name>
</gene>
<dbReference type="EMBL" id="CAJOBC010140065">
    <property type="protein sequence ID" value="CAF4642513.1"/>
    <property type="molecule type" value="Genomic_DNA"/>
</dbReference>
<dbReference type="PANTHER" id="PTHR21402">
    <property type="entry name" value="GAMETOCYTE SPECIFIC FACTOR 1-RELATED"/>
    <property type="match status" value="1"/>
</dbReference>
<feature type="domain" description="CHHC U11-48K-type" evidence="4">
    <location>
        <begin position="12"/>
        <end position="39"/>
    </location>
</feature>
<evidence type="ECO:0000313" key="6">
    <source>
        <dbReference type="EMBL" id="CAF4642513.1"/>
    </source>
</evidence>
<dbReference type="GO" id="GO:0008270">
    <property type="term" value="F:zinc ion binding"/>
    <property type="evidence" value="ECO:0007669"/>
    <property type="project" value="UniProtKB-KW"/>
</dbReference>
<keyword evidence="7" id="KW-1185">Reference proteome</keyword>
<keyword evidence="2" id="KW-0863">Zinc-finger</keyword>
<dbReference type="Proteomes" id="UP000681722">
    <property type="component" value="Unassembled WGS sequence"/>
</dbReference>
<evidence type="ECO:0000256" key="3">
    <source>
        <dbReference type="ARBA" id="ARBA00022833"/>
    </source>
</evidence>
<evidence type="ECO:0000256" key="2">
    <source>
        <dbReference type="ARBA" id="ARBA00022771"/>
    </source>
</evidence>
<feature type="domain" description="CHHC U11-48K-type" evidence="4">
    <location>
        <begin position="44"/>
        <end position="71"/>
    </location>
</feature>
<proteinExistence type="predicted"/>
<dbReference type="SUPFAM" id="SSF57667">
    <property type="entry name" value="beta-beta-alpha zinc fingers"/>
    <property type="match status" value="1"/>
</dbReference>
<keyword evidence="3" id="KW-0862">Zinc</keyword>